<accession>X6NXE0</accession>
<protein>
    <submittedName>
        <fullName evidence="2">Uncharacterized protein</fullName>
    </submittedName>
</protein>
<reference evidence="2 3" key="1">
    <citation type="journal article" date="2013" name="Curr. Biol.">
        <title>The Genome of the Foraminiferan Reticulomyxa filosa.</title>
        <authorList>
            <person name="Glockner G."/>
            <person name="Hulsmann N."/>
            <person name="Schleicher M."/>
            <person name="Noegel A.A."/>
            <person name="Eichinger L."/>
            <person name="Gallinger C."/>
            <person name="Pawlowski J."/>
            <person name="Sierra R."/>
            <person name="Euteneuer U."/>
            <person name="Pillet L."/>
            <person name="Moustafa A."/>
            <person name="Platzer M."/>
            <person name="Groth M."/>
            <person name="Szafranski K."/>
            <person name="Schliwa M."/>
        </authorList>
    </citation>
    <scope>NUCLEOTIDE SEQUENCE [LARGE SCALE GENOMIC DNA]</scope>
</reference>
<evidence type="ECO:0000313" key="2">
    <source>
        <dbReference type="EMBL" id="ETO30970.1"/>
    </source>
</evidence>
<dbReference type="EMBL" id="ASPP01005205">
    <property type="protein sequence ID" value="ETO30970.1"/>
    <property type="molecule type" value="Genomic_DNA"/>
</dbReference>
<name>X6NXE0_RETFI</name>
<feature type="compositionally biased region" description="Basic and acidic residues" evidence="1">
    <location>
        <begin position="46"/>
        <end position="60"/>
    </location>
</feature>
<gene>
    <name evidence="2" type="ORF">RFI_06149</name>
</gene>
<evidence type="ECO:0000313" key="3">
    <source>
        <dbReference type="Proteomes" id="UP000023152"/>
    </source>
</evidence>
<proteinExistence type="predicted"/>
<keyword evidence="3" id="KW-1185">Reference proteome</keyword>
<sequence length="115" mass="13265">MAESDAIIILKSEDQKGQDTFQQSLLASDAEKNGNEMDAQMLSGTEEEKLETTKHQNKQSERIDVEYSLQGWPTQRGFTSESMSKYESGDYKKLWKEIPLILPHEAIRFCHQLIR</sequence>
<comment type="caution">
    <text evidence="2">The sequence shown here is derived from an EMBL/GenBank/DDBJ whole genome shotgun (WGS) entry which is preliminary data.</text>
</comment>
<feature type="region of interest" description="Disordered" evidence="1">
    <location>
        <begin position="28"/>
        <end position="60"/>
    </location>
</feature>
<evidence type="ECO:0000256" key="1">
    <source>
        <dbReference type="SAM" id="MobiDB-lite"/>
    </source>
</evidence>
<dbReference type="Proteomes" id="UP000023152">
    <property type="component" value="Unassembled WGS sequence"/>
</dbReference>
<feature type="non-terminal residue" evidence="2">
    <location>
        <position position="115"/>
    </location>
</feature>
<dbReference type="AlphaFoldDB" id="X6NXE0"/>
<organism evidence="2 3">
    <name type="scientific">Reticulomyxa filosa</name>
    <dbReference type="NCBI Taxonomy" id="46433"/>
    <lineage>
        <taxon>Eukaryota</taxon>
        <taxon>Sar</taxon>
        <taxon>Rhizaria</taxon>
        <taxon>Retaria</taxon>
        <taxon>Foraminifera</taxon>
        <taxon>Monothalamids</taxon>
        <taxon>Reticulomyxidae</taxon>
        <taxon>Reticulomyxa</taxon>
    </lineage>
</organism>